<dbReference type="AlphaFoldDB" id="A0AAW7LZK8"/>
<keyword evidence="1" id="KW-0812">Transmembrane</keyword>
<dbReference type="InterPro" id="IPR012902">
    <property type="entry name" value="N_methyl_site"/>
</dbReference>
<dbReference type="RefSeq" id="WP_301144293.1">
    <property type="nucleotide sequence ID" value="NZ_JAUHPX010000001.1"/>
</dbReference>
<keyword evidence="1" id="KW-1133">Transmembrane helix</keyword>
<reference evidence="2" key="1">
    <citation type="submission" date="2023-06" db="EMBL/GenBank/DDBJ databases">
        <title>Sysu t00039.</title>
        <authorList>
            <person name="Gao L."/>
            <person name="Fang B.-Z."/>
            <person name="Li W.-J."/>
        </authorList>
    </citation>
    <scope>NUCLEOTIDE SEQUENCE</scope>
    <source>
        <strain evidence="2">SYSU T00039</strain>
    </source>
</reference>
<accession>A0AAW7LZK8</accession>
<feature type="transmembrane region" description="Helical" evidence="1">
    <location>
        <begin position="12"/>
        <end position="34"/>
    </location>
</feature>
<proteinExistence type="predicted"/>
<evidence type="ECO:0000313" key="2">
    <source>
        <dbReference type="EMBL" id="MDN4486709.1"/>
    </source>
</evidence>
<gene>
    <name evidence="2" type="ORF">QQX10_00845</name>
</gene>
<sequence length="201" mass="21322">MRAARGDEGFTLVEFIVYIIILAIVMVVAGTFLIQTLVQQQHVKDTAEAADASQLAFKALETDMRSASWAITAQGGDLVVLQTRVVGTNGVDQERCVGYYLDQTDRQLHRWSSTSGVETKAALAAPNAASAASVAADWRVVASAVEPGSVGQAFTPVGQALGRGETVTMSLEAETSADWPAVVFEKSVSLRPQSSAILDCF</sequence>
<keyword evidence="3" id="KW-1185">Reference proteome</keyword>
<dbReference type="Pfam" id="PF07963">
    <property type="entry name" value="N_methyl"/>
    <property type="match status" value="1"/>
</dbReference>
<dbReference type="Proteomes" id="UP001172737">
    <property type="component" value="Unassembled WGS sequence"/>
</dbReference>
<dbReference type="EMBL" id="JAUHPX010000001">
    <property type="protein sequence ID" value="MDN4486709.1"/>
    <property type="molecule type" value="Genomic_DNA"/>
</dbReference>
<comment type="caution">
    <text evidence="2">The sequence shown here is derived from an EMBL/GenBank/DDBJ whole genome shotgun (WGS) entry which is preliminary data.</text>
</comment>
<evidence type="ECO:0000256" key="1">
    <source>
        <dbReference type="SAM" id="Phobius"/>
    </source>
</evidence>
<protein>
    <submittedName>
        <fullName evidence="2">Prepilin-type N-terminal cleavage/methylation domain-containing protein</fullName>
    </submittedName>
</protein>
<organism evidence="2 3">
    <name type="scientific">Demequina lignilytica</name>
    <dbReference type="NCBI Taxonomy" id="3051663"/>
    <lineage>
        <taxon>Bacteria</taxon>
        <taxon>Bacillati</taxon>
        <taxon>Actinomycetota</taxon>
        <taxon>Actinomycetes</taxon>
        <taxon>Micrococcales</taxon>
        <taxon>Demequinaceae</taxon>
        <taxon>Demequina</taxon>
    </lineage>
</organism>
<evidence type="ECO:0000313" key="3">
    <source>
        <dbReference type="Proteomes" id="UP001172737"/>
    </source>
</evidence>
<name>A0AAW7LZK8_9MICO</name>
<keyword evidence="1" id="KW-0472">Membrane</keyword>